<dbReference type="PRINTS" id="PR00682">
    <property type="entry name" value="IPNSYNTHASE"/>
</dbReference>
<keyword evidence="1" id="KW-0408">Iron</keyword>
<keyword evidence="4" id="KW-1185">Reference proteome</keyword>
<evidence type="ECO:0000313" key="4">
    <source>
        <dbReference type="Proteomes" id="UP000001876"/>
    </source>
</evidence>
<dbReference type="EMBL" id="GG663743">
    <property type="protein sequence ID" value="EEH54541.1"/>
    <property type="molecule type" value="Genomic_DNA"/>
</dbReference>
<evidence type="ECO:0000259" key="2">
    <source>
        <dbReference type="PROSITE" id="PS51471"/>
    </source>
</evidence>
<dbReference type="InterPro" id="IPR005123">
    <property type="entry name" value="Oxoglu/Fe-dep_dioxygenase_dom"/>
</dbReference>
<comment type="similarity">
    <text evidence="1">Belongs to the iron/ascorbate-dependent oxidoreductase family.</text>
</comment>
<dbReference type="InterPro" id="IPR027443">
    <property type="entry name" value="IPNS-like_sf"/>
</dbReference>
<dbReference type="STRING" id="564608.C1MZ40"/>
<evidence type="ECO:0000313" key="3">
    <source>
        <dbReference type="EMBL" id="EEH54541.1"/>
    </source>
</evidence>
<protein>
    <submittedName>
        <fullName evidence="3">Predicted protein</fullName>
    </submittedName>
</protein>
<proteinExistence type="inferred from homology"/>
<dbReference type="Proteomes" id="UP000001876">
    <property type="component" value="Unassembled WGS sequence"/>
</dbReference>
<dbReference type="PROSITE" id="PS51471">
    <property type="entry name" value="FE2OG_OXY"/>
    <property type="match status" value="1"/>
</dbReference>
<dbReference type="KEGG" id="mpp:MICPUCDRAFT_41218"/>
<dbReference type="RefSeq" id="XP_003060891.1">
    <property type="nucleotide sequence ID" value="XM_003060845.1"/>
</dbReference>
<dbReference type="PANTHER" id="PTHR47990">
    <property type="entry name" value="2-OXOGLUTARATE (2OG) AND FE(II)-DEPENDENT OXYGENASE SUPERFAMILY PROTEIN-RELATED"/>
    <property type="match status" value="1"/>
</dbReference>
<dbReference type="InterPro" id="IPR026992">
    <property type="entry name" value="DIOX_N"/>
</dbReference>
<reference evidence="3 4" key="1">
    <citation type="journal article" date="2009" name="Science">
        <title>Green evolution and dynamic adaptations revealed by genomes of the marine picoeukaryotes Micromonas.</title>
        <authorList>
            <person name="Worden A.Z."/>
            <person name="Lee J.H."/>
            <person name="Mock T."/>
            <person name="Rouze P."/>
            <person name="Simmons M.P."/>
            <person name="Aerts A.L."/>
            <person name="Allen A.E."/>
            <person name="Cuvelier M.L."/>
            <person name="Derelle E."/>
            <person name="Everett M.V."/>
            <person name="Foulon E."/>
            <person name="Grimwood J."/>
            <person name="Gundlach H."/>
            <person name="Henrissat B."/>
            <person name="Napoli C."/>
            <person name="McDonald S.M."/>
            <person name="Parker M.S."/>
            <person name="Rombauts S."/>
            <person name="Salamov A."/>
            <person name="Von Dassow P."/>
            <person name="Badger J.H."/>
            <person name="Coutinho P.M."/>
            <person name="Demir E."/>
            <person name="Dubchak I."/>
            <person name="Gentemann C."/>
            <person name="Eikrem W."/>
            <person name="Gready J.E."/>
            <person name="John U."/>
            <person name="Lanier W."/>
            <person name="Lindquist E.A."/>
            <person name="Lucas S."/>
            <person name="Mayer K.F."/>
            <person name="Moreau H."/>
            <person name="Not F."/>
            <person name="Otillar R."/>
            <person name="Panaud O."/>
            <person name="Pangilinan J."/>
            <person name="Paulsen I."/>
            <person name="Piegu B."/>
            <person name="Poliakov A."/>
            <person name="Robbens S."/>
            <person name="Schmutz J."/>
            <person name="Toulza E."/>
            <person name="Wyss T."/>
            <person name="Zelensky A."/>
            <person name="Zhou K."/>
            <person name="Armbrust E.V."/>
            <person name="Bhattacharya D."/>
            <person name="Goodenough U.W."/>
            <person name="Van de Peer Y."/>
            <person name="Grigoriev I.V."/>
        </authorList>
    </citation>
    <scope>NUCLEOTIDE SEQUENCE [LARGE SCALE GENOMIC DNA]</scope>
    <source>
        <strain evidence="3 4">CCMP1545</strain>
    </source>
</reference>
<dbReference type="Pfam" id="PF03171">
    <property type="entry name" value="2OG-FeII_Oxy"/>
    <property type="match status" value="1"/>
</dbReference>
<feature type="domain" description="Fe2OG dioxygenase" evidence="2">
    <location>
        <begin position="175"/>
        <end position="290"/>
    </location>
</feature>
<name>C1MZ40_MICPC</name>
<organism evidence="4">
    <name type="scientific">Micromonas pusilla (strain CCMP1545)</name>
    <name type="common">Picoplanktonic green alga</name>
    <dbReference type="NCBI Taxonomy" id="564608"/>
    <lineage>
        <taxon>Eukaryota</taxon>
        <taxon>Viridiplantae</taxon>
        <taxon>Chlorophyta</taxon>
        <taxon>Mamiellophyceae</taxon>
        <taxon>Mamiellales</taxon>
        <taxon>Mamiellaceae</taxon>
        <taxon>Micromonas</taxon>
    </lineage>
</organism>
<dbReference type="eggNOG" id="KOG0143">
    <property type="taxonomic scope" value="Eukaryota"/>
</dbReference>
<sequence>MGADAEDDDHVPVVSTELYDADFDAFVKARNARALGAAYEKYGFVILQNHGVPDELISRSLECSKRFFALSSEEKMRYHLPGLGGARGYTAFGVETAKGSAHHDLKEFWHLGRDLPVGHPLERYMPPNVRVREGDFTSATTEVYRALDALGGRVLEALAVHLGQTRDYFADKVNEGNSILRVIHYPALVKEGQDVNEALSKAGHVRAAAHEDINLITLLLGADEGGLELLRRDGKWMEVNPPPGCVTCNIGDMLQRLSNHRLPSTTHRVVNPKPERTAFPRYSMPFFLHPNPDFVIDTLSTCVSEEHPNRYPEPITSDEYLQQRLREIKLK</sequence>
<dbReference type="InterPro" id="IPR050231">
    <property type="entry name" value="Iron_ascorbate_oxido_reductase"/>
</dbReference>
<keyword evidence="1" id="KW-0479">Metal-binding</keyword>
<dbReference type="InterPro" id="IPR044861">
    <property type="entry name" value="IPNS-like_FE2OG_OXY"/>
</dbReference>
<dbReference type="GeneID" id="9686588"/>
<evidence type="ECO:0000256" key="1">
    <source>
        <dbReference type="RuleBase" id="RU003682"/>
    </source>
</evidence>
<dbReference type="AlphaFoldDB" id="C1MZ40"/>
<gene>
    <name evidence="3" type="ORF">MICPUCDRAFT_41218</name>
</gene>
<accession>C1MZ40</accession>
<dbReference type="OMA" id="CRLLHYF"/>
<dbReference type="OrthoDB" id="288590at2759"/>
<dbReference type="Gene3D" id="2.60.120.330">
    <property type="entry name" value="B-lactam Antibiotic, Isopenicillin N Synthase, Chain"/>
    <property type="match status" value="1"/>
</dbReference>
<dbReference type="Pfam" id="PF14226">
    <property type="entry name" value="DIOX_N"/>
    <property type="match status" value="1"/>
</dbReference>
<keyword evidence="1" id="KW-0560">Oxidoreductase</keyword>
<dbReference type="GO" id="GO:0046872">
    <property type="term" value="F:metal ion binding"/>
    <property type="evidence" value="ECO:0007669"/>
    <property type="project" value="UniProtKB-KW"/>
</dbReference>
<dbReference type="GO" id="GO:0016491">
    <property type="term" value="F:oxidoreductase activity"/>
    <property type="evidence" value="ECO:0007669"/>
    <property type="project" value="UniProtKB-KW"/>
</dbReference>
<dbReference type="SUPFAM" id="SSF51197">
    <property type="entry name" value="Clavaminate synthase-like"/>
    <property type="match status" value="1"/>
</dbReference>